<dbReference type="GO" id="GO:0032259">
    <property type="term" value="P:methylation"/>
    <property type="evidence" value="ECO:0007669"/>
    <property type="project" value="UniProtKB-KW"/>
</dbReference>
<organism evidence="2 3">
    <name type="scientific">Thelonectria olida</name>
    <dbReference type="NCBI Taxonomy" id="1576542"/>
    <lineage>
        <taxon>Eukaryota</taxon>
        <taxon>Fungi</taxon>
        <taxon>Dikarya</taxon>
        <taxon>Ascomycota</taxon>
        <taxon>Pezizomycotina</taxon>
        <taxon>Sordariomycetes</taxon>
        <taxon>Hypocreomycetidae</taxon>
        <taxon>Hypocreales</taxon>
        <taxon>Nectriaceae</taxon>
        <taxon>Thelonectria</taxon>
    </lineage>
</organism>
<dbReference type="PANTHER" id="PTHR43591">
    <property type="entry name" value="METHYLTRANSFERASE"/>
    <property type="match status" value="1"/>
</dbReference>
<dbReference type="Pfam" id="PF13489">
    <property type="entry name" value="Methyltransf_23"/>
    <property type="match status" value="1"/>
</dbReference>
<accession>A0A9P8W0J2</accession>
<feature type="non-terminal residue" evidence="2">
    <location>
        <position position="170"/>
    </location>
</feature>
<dbReference type="CDD" id="cd02440">
    <property type="entry name" value="AdoMet_MTases"/>
    <property type="match status" value="1"/>
</dbReference>
<dbReference type="Proteomes" id="UP000777438">
    <property type="component" value="Unassembled WGS sequence"/>
</dbReference>
<dbReference type="SUPFAM" id="SSF53335">
    <property type="entry name" value="S-adenosyl-L-methionine-dependent methyltransferases"/>
    <property type="match status" value="1"/>
</dbReference>
<keyword evidence="2" id="KW-0808">Transferase</keyword>
<comment type="caution">
    <text evidence="2">The sequence shown here is derived from an EMBL/GenBank/DDBJ whole genome shotgun (WGS) entry which is preliminary data.</text>
</comment>
<comment type="similarity">
    <text evidence="1">Belongs to the methyltransferase superfamily. LaeA methyltransferase family.</text>
</comment>
<feature type="non-terminal residue" evidence="2">
    <location>
        <position position="1"/>
    </location>
</feature>
<keyword evidence="3" id="KW-1185">Reference proteome</keyword>
<dbReference type="InterPro" id="IPR029063">
    <property type="entry name" value="SAM-dependent_MTases_sf"/>
</dbReference>
<dbReference type="PANTHER" id="PTHR43591:SF24">
    <property type="entry name" value="2-METHOXY-6-POLYPRENYL-1,4-BENZOQUINOL METHYLASE, MITOCHONDRIAL"/>
    <property type="match status" value="1"/>
</dbReference>
<evidence type="ECO:0000313" key="2">
    <source>
        <dbReference type="EMBL" id="KAH6883924.1"/>
    </source>
</evidence>
<keyword evidence="2" id="KW-0489">Methyltransferase</keyword>
<protein>
    <submittedName>
        <fullName evidence="2">S-adenosyl-L-methionine-dependent methyltransferase</fullName>
    </submittedName>
</protein>
<dbReference type="OrthoDB" id="2013972at2759"/>
<evidence type="ECO:0000313" key="3">
    <source>
        <dbReference type="Proteomes" id="UP000777438"/>
    </source>
</evidence>
<proteinExistence type="inferred from homology"/>
<sequence length="170" mass="19183">VLNIGTGTGIWAIDVGDEYPSASIVGVDLSPIQPSWLPPNVRFYVEGVEQDWVESEGYDLIHCRYMAGSIANWPALVCQIYENLKPGGWVELQETINALYSHDETLKPDNALVRLTDNLKKAHDMIGRTLDPAPKFKGWLEMTGFCHITERKFKLPVGMWPKDKRLKEIG</sequence>
<gene>
    <name evidence="2" type="ORF">B0T10DRAFT_373242</name>
</gene>
<reference evidence="2 3" key="1">
    <citation type="journal article" date="2021" name="Nat. Commun.">
        <title>Genetic determinants of endophytism in the Arabidopsis root mycobiome.</title>
        <authorList>
            <person name="Mesny F."/>
            <person name="Miyauchi S."/>
            <person name="Thiergart T."/>
            <person name="Pickel B."/>
            <person name="Atanasova L."/>
            <person name="Karlsson M."/>
            <person name="Huettel B."/>
            <person name="Barry K.W."/>
            <person name="Haridas S."/>
            <person name="Chen C."/>
            <person name="Bauer D."/>
            <person name="Andreopoulos W."/>
            <person name="Pangilinan J."/>
            <person name="LaButti K."/>
            <person name="Riley R."/>
            <person name="Lipzen A."/>
            <person name="Clum A."/>
            <person name="Drula E."/>
            <person name="Henrissat B."/>
            <person name="Kohler A."/>
            <person name="Grigoriev I.V."/>
            <person name="Martin F.M."/>
            <person name="Hacquard S."/>
        </authorList>
    </citation>
    <scope>NUCLEOTIDE SEQUENCE [LARGE SCALE GENOMIC DNA]</scope>
    <source>
        <strain evidence="2 3">MPI-CAGE-CH-0241</strain>
    </source>
</reference>
<dbReference type="GO" id="GO:0008168">
    <property type="term" value="F:methyltransferase activity"/>
    <property type="evidence" value="ECO:0007669"/>
    <property type="project" value="UniProtKB-KW"/>
</dbReference>
<dbReference type="AlphaFoldDB" id="A0A9P8W0J2"/>
<dbReference type="Gene3D" id="3.40.50.150">
    <property type="entry name" value="Vaccinia Virus protein VP39"/>
    <property type="match status" value="1"/>
</dbReference>
<dbReference type="EMBL" id="JAGPYM010000022">
    <property type="protein sequence ID" value="KAH6883924.1"/>
    <property type="molecule type" value="Genomic_DNA"/>
</dbReference>
<name>A0A9P8W0J2_9HYPO</name>
<evidence type="ECO:0000256" key="1">
    <source>
        <dbReference type="ARBA" id="ARBA00038158"/>
    </source>
</evidence>